<keyword evidence="5 7" id="KW-1133">Transmembrane helix</keyword>
<evidence type="ECO:0000256" key="2">
    <source>
        <dbReference type="ARBA" id="ARBA00010792"/>
    </source>
</evidence>
<keyword evidence="3" id="KW-1003">Cell membrane</keyword>
<evidence type="ECO:0000313" key="9">
    <source>
        <dbReference type="EMBL" id="HJF44618.1"/>
    </source>
</evidence>
<feature type="transmembrane region" description="Helical" evidence="7">
    <location>
        <begin position="180"/>
        <end position="198"/>
    </location>
</feature>
<feature type="transmembrane region" description="Helical" evidence="7">
    <location>
        <begin position="12"/>
        <end position="30"/>
    </location>
</feature>
<gene>
    <name evidence="9" type="ORF">K8U72_02375</name>
</gene>
<name>A0A921KKT3_9ACTN</name>
<sequence>MEDVFTNLISQFGYIGVWFLIFFENVFPPIPSELILPLSGFFTTTTDLTLPGVIIAATIGSITGAYILYGVGRLLSRERLMTFFGTRPMRLLGFKPEDISSAVDWFDRKGQVTVLICRCIPVVRSLISIPAGTAKMGVVRFSLYTLVGSAVWNSVLCSLGAAAGSAWETVTAQAEWVSDIVKYVIIAIVVVAVIFWVVKRIIPALREQKDGEGQQR</sequence>
<dbReference type="Pfam" id="PF09335">
    <property type="entry name" value="VTT_dom"/>
    <property type="match status" value="1"/>
</dbReference>
<accession>A0A921KKT3</accession>
<dbReference type="GO" id="GO:0005886">
    <property type="term" value="C:plasma membrane"/>
    <property type="evidence" value="ECO:0007669"/>
    <property type="project" value="UniProtKB-SubCell"/>
</dbReference>
<feature type="transmembrane region" description="Helical" evidence="7">
    <location>
        <begin position="50"/>
        <end position="71"/>
    </location>
</feature>
<dbReference type="InterPro" id="IPR051311">
    <property type="entry name" value="DedA_domain"/>
</dbReference>
<evidence type="ECO:0000256" key="6">
    <source>
        <dbReference type="ARBA" id="ARBA00023136"/>
    </source>
</evidence>
<protein>
    <submittedName>
        <fullName evidence="9">DedA family protein</fullName>
    </submittedName>
</protein>
<dbReference type="RefSeq" id="WP_075279787.1">
    <property type="nucleotide sequence ID" value="NZ_CALUGK010000022.1"/>
</dbReference>
<dbReference type="AlphaFoldDB" id="A0A921KKT3"/>
<dbReference type="PANTHER" id="PTHR42709">
    <property type="entry name" value="ALKALINE PHOSPHATASE LIKE PROTEIN"/>
    <property type="match status" value="1"/>
</dbReference>
<keyword evidence="4 7" id="KW-0812">Transmembrane</keyword>
<dbReference type="Proteomes" id="UP000697330">
    <property type="component" value="Unassembled WGS sequence"/>
</dbReference>
<keyword evidence="6 7" id="KW-0472">Membrane</keyword>
<evidence type="ECO:0000256" key="3">
    <source>
        <dbReference type="ARBA" id="ARBA00022475"/>
    </source>
</evidence>
<comment type="caution">
    <text evidence="9">The sequence shown here is derived from an EMBL/GenBank/DDBJ whole genome shotgun (WGS) entry which is preliminary data.</text>
</comment>
<dbReference type="InterPro" id="IPR032816">
    <property type="entry name" value="VTT_dom"/>
</dbReference>
<evidence type="ECO:0000256" key="7">
    <source>
        <dbReference type="SAM" id="Phobius"/>
    </source>
</evidence>
<comment type="subcellular location">
    <subcellularLocation>
        <location evidence="1">Cell membrane</location>
        <topology evidence="1">Multi-pass membrane protein</topology>
    </subcellularLocation>
</comment>
<feature type="transmembrane region" description="Helical" evidence="7">
    <location>
        <begin position="143"/>
        <end position="168"/>
    </location>
</feature>
<evidence type="ECO:0000313" key="10">
    <source>
        <dbReference type="Proteomes" id="UP000697330"/>
    </source>
</evidence>
<feature type="domain" description="VTT" evidence="8">
    <location>
        <begin position="30"/>
        <end position="161"/>
    </location>
</feature>
<dbReference type="PANTHER" id="PTHR42709:SF6">
    <property type="entry name" value="UNDECAPRENYL PHOSPHATE TRANSPORTER A"/>
    <property type="match status" value="1"/>
</dbReference>
<evidence type="ECO:0000259" key="8">
    <source>
        <dbReference type="Pfam" id="PF09335"/>
    </source>
</evidence>
<reference evidence="9" key="1">
    <citation type="journal article" date="2021" name="PeerJ">
        <title>Extensive microbial diversity within the chicken gut microbiome revealed by metagenomics and culture.</title>
        <authorList>
            <person name="Gilroy R."/>
            <person name="Ravi A."/>
            <person name="Getino M."/>
            <person name="Pursley I."/>
            <person name="Horton D.L."/>
            <person name="Alikhan N.F."/>
            <person name="Baker D."/>
            <person name="Gharbi K."/>
            <person name="Hall N."/>
            <person name="Watson M."/>
            <person name="Adriaenssens E.M."/>
            <person name="Foster-Nyarko E."/>
            <person name="Jarju S."/>
            <person name="Secka A."/>
            <person name="Antonio M."/>
            <person name="Oren A."/>
            <person name="Chaudhuri R.R."/>
            <person name="La Ragione R."/>
            <person name="Hildebrand F."/>
            <person name="Pallen M.J."/>
        </authorList>
    </citation>
    <scope>NUCLEOTIDE SEQUENCE</scope>
    <source>
        <strain evidence="9">CHK124-7917</strain>
    </source>
</reference>
<dbReference type="OrthoDB" id="9813426at2"/>
<evidence type="ECO:0000256" key="4">
    <source>
        <dbReference type="ARBA" id="ARBA00022692"/>
    </source>
</evidence>
<organism evidence="9 10">
    <name type="scientific">Thermophilibacter provencensis</name>
    <dbReference type="NCBI Taxonomy" id="1852386"/>
    <lineage>
        <taxon>Bacteria</taxon>
        <taxon>Bacillati</taxon>
        <taxon>Actinomycetota</taxon>
        <taxon>Coriobacteriia</taxon>
        <taxon>Coriobacteriales</taxon>
        <taxon>Atopobiaceae</taxon>
        <taxon>Thermophilibacter</taxon>
    </lineage>
</organism>
<reference evidence="9" key="2">
    <citation type="submission" date="2021-09" db="EMBL/GenBank/DDBJ databases">
        <authorList>
            <person name="Gilroy R."/>
        </authorList>
    </citation>
    <scope>NUCLEOTIDE SEQUENCE</scope>
    <source>
        <strain evidence="9">CHK124-7917</strain>
    </source>
</reference>
<comment type="similarity">
    <text evidence="2">Belongs to the DedA family.</text>
</comment>
<evidence type="ECO:0000256" key="1">
    <source>
        <dbReference type="ARBA" id="ARBA00004651"/>
    </source>
</evidence>
<proteinExistence type="inferred from homology"/>
<dbReference type="EMBL" id="DYWQ01000037">
    <property type="protein sequence ID" value="HJF44618.1"/>
    <property type="molecule type" value="Genomic_DNA"/>
</dbReference>
<evidence type="ECO:0000256" key="5">
    <source>
        <dbReference type="ARBA" id="ARBA00022989"/>
    </source>
</evidence>